<dbReference type="Proteomes" id="UP000464657">
    <property type="component" value="Chromosome"/>
</dbReference>
<keyword evidence="3" id="KW-1185">Reference proteome</keyword>
<keyword evidence="1" id="KW-0472">Membrane</keyword>
<reference evidence="2 3" key="1">
    <citation type="journal article" date="2013" name="Int. J. Syst. Evol. Microbiol.">
        <title>Kordia antarctica sp. nov., isolated from Antarctic seawater.</title>
        <authorList>
            <person name="Baek K."/>
            <person name="Choi A."/>
            <person name="Kang I."/>
            <person name="Lee K."/>
            <person name="Cho J.C."/>
        </authorList>
    </citation>
    <scope>NUCLEOTIDE SEQUENCE [LARGE SCALE GENOMIC DNA]</scope>
    <source>
        <strain evidence="2 3">IMCC3317</strain>
    </source>
</reference>
<sequence>MMKIIAKVRKNLLYIILAVVCATAFFIHEFIEDQSIEYKTAYQNYKTEKAKRTKALNILKEESIGTESYIKYDEKRVETDLAWQKLKEVKANEEFLGFLDFQQFVGEIGWAVGLFIYSLFNLIMVFHEVNNSKKGKVLLHTTLLSISLYFISWALFSHDDFPKYVYMIFSILTSIILAYAVIIITSQRYKHIKSLMLNIRSLIGFMFNNTKSESEEKMWDVLKEIKHERKG</sequence>
<name>A0A7L4ZHU1_9FLAO</name>
<dbReference type="EMBL" id="CP019288">
    <property type="protein sequence ID" value="QHI35786.1"/>
    <property type="molecule type" value="Genomic_DNA"/>
</dbReference>
<accession>A0A7L4ZHU1</accession>
<dbReference type="KEGG" id="kan:IMCC3317_11340"/>
<dbReference type="OrthoDB" id="1434702at2"/>
<dbReference type="AlphaFoldDB" id="A0A7L4ZHU1"/>
<keyword evidence="1" id="KW-1133">Transmembrane helix</keyword>
<protein>
    <submittedName>
        <fullName evidence="2">Uncharacterized protein</fullName>
    </submittedName>
</protein>
<keyword evidence="1" id="KW-0812">Transmembrane</keyword>
<feature type="transmembrane region" description="Helical" evidence="1">
    <location>
        <begin position="12"/>
        <end position="31"/>
    </location>
</feature>
<evidence type="ECO:0000256" key="1">
    <source>
        <dbReference type="SAM" id="Phobius"/>
    </source>
</evidence>
<proteinExistence type="predicted"/>
<feature type="transmembrane region" description="Helical" evidence="1">
    <location>
        <begin position="164"/>
        <end position="186"/>
    </location>
</feature>
<feature type="transmembrane region" description="Helical" evidence="1">
    <location>
        <begin position="108"/>
        <end position="126"/>
    </location>
</feature>
<feature type="transmembrane region" description="Helical" evidence="1">
    <location>
        <begin position="138"/>
        <end position="158"/>
    </location>
</feature>
<evidence type="ECO:0000313" key="2">
    <source>
        <dbReference type="EMBL" id="QHI35786.1"/>
    </source>
</evidence>
<gene>
    <name evidence="2" type="ORF">IMCC3317_11340</name>
</gene>
<dbReference type="RefSeq" id="WP_160128511.1">
    <property type="nucleotide sequence ID" value="NZ_CP019288.1"/>
</dbReference>
<evidence type="ECO:0000313" key="3">
    <source>
        <dbReference type="Proteomes" id="UP000464657"/>
    </source>
</evidence>
<organism evidence="2 3">
    <name type="scientific">Kordia antarctica</name>
    <dbReference type="NCBI Taxonomy" id="1218801"/>
    <lineage>
        <taxon>Bacteria</taxon>
        <taxon>Pseudomonadati</taxon>
        <taxon>Bacteroidota</taxon>
        <taxon>Flavobacteriia</taxon>
        <taxon>Flavobacteriales</taxon>
        <taxon>Flavobacteriaceae</taxon>
        <taxon>Kordia</taxon>
    </lineage>
</organism>